<dbReference type="HOGENOM" id="CLU_056519_2_0_10"/>
<organism evidence="6 7">
    <name type="scientific">Fermentimonas caenicola</name>
    <dbReference type="NCBI Taxonomy" id="1562970"/>
    <lineage>
        <taxon>Bacteria</taxon>
        <taxon>Pseudomonadati</taxon>
        <taxon>Bacteroidota</taxon>
        <taxon>Bacteroidia</taxon>
        <taxon>Bacteroidales</taxon>
        <taxon>Dysgonomonadaceae</taxon>
        <taxon>Fermentimonas</taxon>
    </lineage>
</organism>
<evidence type="ECO:0000313" key="7">
    <source>
        <dbReference type="Proteomes" id="UP000032417"/>
    </source>
</evidence>
<dbReference type="InterPro" id="IPR001279">
    <property type="entry name" value="Metallo-B-lactamas"/>
</dbReference>
<proteinExistence type="inferred from homology"/>
<dbReference type="Proteomes" id="UP000032417">
    <property type="component" value="Chromosome 1"/>
</dbReference>
<dbReference type="CDD" id="cd16281">
    <property type="entry name" value="metallo-hydrolase-like_MBL-fold"/>
    <property type="match status" value="1"/>
</dbReference>
<sequence>MLKYHIIESGYFMGDGGVMFGAVPKKYWSAKYKTDENNMCVMSMRCLFIETESRRILIDNGLGNKHNNKLKFFQPHNTVDIRDEIHKIGYEPEEVTDVIISHLHFDHCGGSTILNDDNEAVPAYPNATYHVSLKQWNNYRKPSLFEKGSFFADNIEPVYDAGQLKFVLEDIQLDENIRLELYDGHTPGQIAVLFENEDGKYAFPGDVVPTSLNLQLSWLCAYDNSMVVAMEEKKRFMDKAKADNRTLIFYHDAYTTTGKF</sequence>
<dbReference type="SUPFAM" id="SSF56281">
    <property type="entry name" value="Metallo-hydrolase/oxidoreductase"/>
    <property type="match status" value="1"/>
</dbReference>
<evidence type="ECO:0000313" key="6">
    <source>
        <dbReference type="EMBL" id="CEA15619.1"/>
    </source>
</evidence>
<keyword evidence="7" id="KW-1185">Reference proteome</keyword>
<keyword evidence="4" id="KW-0862">Zinc</keyword>
<keyword evidence="3" id="KW-0378">Hydrolase</keyword>
<evidence type="ECO:0000256" key="3">
    <source>
        <dbReference type="ARBA" id="ARBA00022801"/>
    </source>
</evidence>
<dbReference type="InterPro" id="IPR036866">
    <property type="entry name" value="RibonucZ/Hydroxyglut_hydro"/>
</dbReference>
<comment type="similarity">
    <text evidence="1">Belongs to the metallo-beta-lactamase superfamily.</text>
</comment>
<gene>
    <name evidence="6" type="ORF">ING2E5B_0856</name>
</gene>
<dbReference type="InterPro" id="IPR051013">
    <property type="entry name" value="MBL_superfamily_lactonases"/>
</dbReference>
<dbReference type="STRING" id="1562970.ING2E5B_0856"/>
<keyword evidence="2" id="KW-0479">Metal-binding</keyword>
<dbReference type="SMART" id="SM00849">
    <property type="entry name" value="Lactamase_B"/>
    <property type="match status" value="1"/>
</dbReference>
<feature type="domain" description="Metallo-beta-lactamase" evidence="5">
    <location>
        <begin position="43"/>
        <end position="251"/>
    </location>
</feature>
<reference evidence="6 7" key="1">
    <citation type="submission" date="2014-08" db="EMBL/GenBank/DDBJ databases">
        <authorList>
            <person name="Wibberg D."/>
        </authorList>
    </citation>
    <scope>NUCLEOTIDE SEQUENCE [LARGE SCALE GENOMIC DNA]</scope>
    <source>
        <strain evidence="7">ING2-E5B</strain>
    </source>
</reference>
<evidence type="ECO:0000256" key="2">
    <source>
        <dbReference type="ARBA" id="ARBA00022723"/>
    </source>
</evidence>
<accession>A0A098BY79</accession>
<dbReference type="Pfam" id="PF00753">
    <property type="entry name" value="Lactamase_B"/>
    <property type="match status" value="1"/>
</dbReference>
<protein>
    <recommendedName>
        <fullName evidence="5">Metallo-beta-lactamase domain-containing protein</fullName>
    </recommendedName>
</protein>
<name>A0A098BY79_9BACT</name>
<dbReference type="AlphaFoldDB" id="A0A098BY79"/>
<dbReference type="GO" id="GO:0046872">
    <property type="term" value="F:metal ion binding"/>
    <property type="evidence" value="ECO:0007669"/>
    <property type="project" value="UniProtKB-KW"/>
</dbReference>
<dbReference type="GO" id="GO:0016787">
    <property type="term" value="F:hydrolase activity"/>
    <property type="evidence" value="ECO:0007669"/>
    <property type="project" value="UniProtKB-KW"/>
</dbReference>
<dbReference type="OrthoDB" id="9802897at2"/>
<evidence type="ECO:0000256" key="4">
    <source>
        <dbReference type="ARBA" id="ARBA00022833"/>
    </source>
</evidence>
<dbReference type="EMBL" id="LN515532">
    <property type="protein sequence ID" value="CEA15619.1"/>
    <property type="molecule type" value="Genomic_DNA"/>
</dbReference>
<dbReference type="PANTHER" id="PTHR42978:SF6">
    <property type="entry name" value="QUORUM-QUENCHING LACTONASE YTNP-RELATED"/>
    <property type="match status" value="1"/>
</dbReference>
<evidence type="ECO:0000259" key="5">
    <source>
        <dbReference type="SMART" id="SM00849"/>
    </source>
</evidence>
<dbReference type="PANTHER" id="PTHR42978">
    <property type="entry name" value="QUORUM-QUENCHING LACTONASE YTNP-RELATED-RELATED"/>
    <property type="match status" value="1"/>
</dbReference>
<dbReference type="Gene3D" id="3.60.15.10">
    <property type="entry name" value="Ribonuclease Z/Hydroxyacylglutathione hydrolase-like"/>
    <property type="match status" value="1"/>
</dbReference>
<evidence type="ECO:0000256" key="1">
    <source>
        <dbReference type="ARBA" id="ARBA00007749"/>
    </source>
</evidence>
<dbReference type="KEGG" id="pbt:ING2E5B_0856"/>